<feature type="transmembrane region" description="Helical" evidence="1">
    <location>
        <begin position="399"/>
        <end position="420"/>
    </location>
</feature>
<feature type="transmembrane region" description="Helical" evidence="1">
    <location>
        <begin position="427"/>
        <end position="448"/>
    </location>
</feature>
<keyword evidence="1" id="KW-0472">Membrane</keyword>
<dbReference type="EMBL" id="CP036266">
    <property type="protein sequence ID" value="QDT24188.1"/>
    <property type="molecule type" value="Genomic_DNA"/>
</dbReference>
<feature type="transmembrane region" description="Helical" evidence="1">
    <location>
        <begin position="468"/>
        <end position="490"/>
    </location>
</feature>
<feature type="transmembrane region" description="Helical" evidence="1">
    <location>
        <begin position="302"/>
        <end position="322"/>
    </location>
</feature>
<feature type="transmembrane region" description="Helical" evidence="1">
    <location>
        <begin position="190"/>
        <end position="209"/>
    </location>
</feature>
<keyword evidence="3" id="KW-1185">Reference proteome</keyword>
<evidence type="ECO:0000256" key="1">
    <source>
        <dbReference type="SAM" id="Phobius"/>
    </source>
</evidence>
<accession>A0A517PXS0</accession>
<feature type="transmembrane region" description="Helical" evidence="1">
    <location>
        <begin position="356"/>
        <end position="379"/>
    </location>
</feature>
<feature type="transmembrane region" description="Helical" evidence="1">
    <location>
        <begin position="12"/>
        <end position="34"/>
    </location>
</feature>
<evidence type="ECO:0000313" key="2">
    <source>
        <dbReference type="EMBL" id="QDT24188.1"/>
    </source>
</evidence>
<feature type="transmembrane region" description="Helical" evidence="1">
    <location>
        <begin position="93"/>
        <end position="113"/>
    </location>
</feature>
<sequence length="563" mass="62639">MNAALVTTTRLFLKRAWAGALLAVSALVLCPLMYRLVFAEPGRMFAQEDLFGVNIMYLILSSILFLAVGYNAIQGTHKICMGLPVRSTPIATWMMLATVSLVVVLQLVTNGAYRLLFFDAHWLSEYWPLLGPLLFMVTVILVSHAIYWGLYAVSLTRIVCWTCLVIGMCWWFVARYYPEGFQARAISWKHVTLSEFLTLLVVSVGAWYFGTREFARVRAGLAAHSPHWRRLQDWYESIVTGAATSGRSETLSVSTSLSRLHWRDGCQRTVLNCGMVAGVAVWVVNLITMTGFGSTLHQWADGFLVIVAVFGVLAAILSAFQIGESVCVPGRKEMKAFLATAPLSDREFSYTLFRNLVRSVVTIFLLTEAGLLMTIVTLLLVKGPALLDWNLVRVGGTLLIYGCIYLFAFWIIAANVISLFWTGRTRFIFGVIGSILAGFALIVGVGSYLSDAYSRQLVILSFSVFECFLLGVFLCVILLIWGGTAFAYLVACRKQLIRVSTVFAALVLWVVGVVIYFAFFARPPHPGYYYTDLFGQLTLVALCTLSLTPIATVPLALRWNRHR</sequence>
<feature type="transmembrane region" description="Helical" evidence="1">
    <location>
        <begin position="269"/>
        <end position="290"/>
    </location>
</feature>
<dbReference type="OrthoDB" id="288005at2"/>
<protein>
    <submittedName>
        <fullName evidence="2">Uncharacterized protein</fullName>
    </submittedName>
</protein>
<proteinExistence type="predicted"/>
<keyword evidence="1" id="KW-0812">Transmembrane</keyword>
<organism evidence="2 3">
    <name type="scientific">Gimesia chilikensis</name>
    <dbReference type="NCBI Taxonomy" id="2605989"/>
    <lineage>
        <taxon>Bacteria</taxon>
        <taxon>Pseudomonadati</taxon>
        <taxon>Planctomycetota</taxon>
        <taxon>Planctomycetia</taxon>
        <taxon>Planctomycetales</taxon>
        <taxon>Planctomycetaceae</taxon>
        <taxon>Gimesia</taxon>
    </lineage>
</organism>
<keyword evidence="1" id="KW-1133">Transmembrane helix</keyword>
<feature type="transmembrane region" description="Helical" evidence="1">
    <location>
        <begin position="54"/>
        <end position="73"/>
    </location>
</feature>
<dbReference type="AlphaFoldDB" id="A0A517PXS0"/>
<feature type="transmembrane region" description="Helical" evidence="1">
    <location>
        <begin position="502"/>
        <end position="521"/>
    </location>
</feature>
<name>A0A517PXS0_9PLAN</name>
<feature type="transmembrane region" description="Helical" evidence="1">
    <location>
        <begin position="133"/>
        <end position="151"/>
    </location>
</feature>
<dbReference type="Proteomes" id="UP000320421">
    <property type="component" value="Chromosome"/>
</dbReference>
<evidence type="ECO:0000313" key="3">
    <source>
        <dbReference type="Proteomes" id="UP000320421"/>
    </source>
</evidence>
<feature type="transmembrane region" description="Helical" evidence="1">
    <location>
        <begin position="158"/>
        <end position="178"/>
    </location>
</feature>
<reference evidence="2 3" key="1">
    <citation type="submission" date="2019-02" db="EMBL/GenBank/DDBJ databases">
        <title>Deep-cultivation of Planctomycetes and their phenomic and genomic characterization uncovers novel biology.</title>
        <authorList>
            <person name="Wiegand S."/>
            <person name="Jogler M."/>
            <person name="Boedeker C."/>
            <person name="Pinto D."/>
            <person name="Vollmers J."/>
            <person name="Rivas-Marin E."/>
            <person name="Kohn T."/>
            <person name="Peeters S.H."/>
            <person name="Heuer A."/>
            <person name="Rast P."/>
            <person name="Oberbeckmann S."/>
            <person name="Bunk B."/>
            <person name="Jeske O."/>
            <person name="Meyerdierks A."/>
            <person name="Storesund J.E."/>
            <person name="Kallscheuer N."/>
            <person name="Luecker S."/>
            <person name="Lage O.M."/>
            <person name="Pohl T."/>
            <person name="Merkel B.J."/>
            <person name="Hornburger P."/>
            <person name="Mueller R.-W."/>
            <person name="Bruemmer F."/>
            <person name="Labrenz M."/>
            <person name="Spormann A.M."/>
            <person name="Op den Camp H."/>
            <person name="Overmann J."/>
            <person name="Amann R."/>
            <person name="Jetten M.S.M."/>
            <person name="Mascher T."/>
            <person name="Medema M.H."/>
            <person name="Devos D.P."/>
            <person name="Kaster A.-K."/>
            <person name="Ovreas L."/>
            <person name="Rohde M."/>
            <person name="Galperin M.Y."/>
            <person name="Jogler C."/>
        </authorList>
    </citation>
    <scope>NUCLEOTIDE SEQUENCE [LARGE SCALE GENOMIC DNA]</scope>
    <source>
        <strain evidence="2 3">HG66A1</strain>
    </source>
</reference>
<gene>
    <name evidence="2" type="ORF">HG66A1_60200</name>
</gene>
<feature type="transmembrane region" description="Helical" evidence="1">
    <location>
        <begin position="533"/>
        <end position="557"/>
    </location>
</feature>
<dbReference type="RefSeq" id="WP_145192683.1">
    <property type="nucleotide sequence ID" value="NZ_CP036266.1"/>
</dbReference>